<evidence type="ECO:0000256" key="1">
    <source>
        <dbReference type="ARBA" id="ARBA00022679"/>
    </source>
</evidence>
<keyword evidence="3" id="KW-0418">Kinase</keyword>
<organism evidence="9 10">
    <name type="scientific">Gonium pectorale</name>
    <name type="common">Green alga</name>
    <dbReference type="NCBI Taxonomy" id="33097"/>
    <lineage>
        <taxon>Eukaryota</taxon>
        <taxon>Viridiplantae</taxon>
        <taxon>Chlorophyta</taxon>
        <taxon>core chlorophytes</taxon>
        <taxon>Chlorophyceae</taxon>
        <taxon>CS clade</taxon>
        <taxon>Chlamydomonadales</taxon>
        <taxon>Volvocaceae</taxon>
        <taxon>Gonium</taxon>
    </lineage>
</organism>
<dbReference type="EMBL" id="LSYV01000002">
    <property type="protein sequence ID" value="KXZ56920.1"/>
    <property type="molecule type" value="Genomic_DNA"/>
</dbReference>
<keyword evidence="1" id="KW-0808">Transferase</keyword>
<dbReference type="Proteomes" id="UP000075714">
    <property type="component" value="Unassembled WGS sequence"/>
</dbReference>
<dbReference type="InterPro" id="IPR011009">
    <property type="entry name" value="Kinase-like_dom_sf"/>
</dbReference>
<evidence type="ECO:0000256" key="7">
    <source>
        <dbReference type="SAM" id="MobiDB-lite"/>
    </source>
</evidence>
<keyword evidence="6" id="KW-0723">Serine/threonine-protein kinase</keyword>
<feature type="region of interest" description="Disordered" evidence="7">
    <location>
        <begin position="1"/>
        <end position="70"/>
    </location>
</feature>
<feature type="region of interest" description="Disordered" evidence="7">
    <location>
        <begin position="169"/>
        <end position="202"/>
    </location>
</feature>
<proteinExistence type="inferred from homology"/>
<gene>
    <name evidence="9" type="ORF">GPECTOR_1g83</name>
</gene>
<dbReference type="SUPFAM" id="SSF56112">
    <property type="entry name" value="Protein kinase-like (PK-like)"/>
    <property type="match status" value="1"/>
</dbReference>
<dbReference type="PROSITE" id="PS00107">
    <property type="entry name" value="PROTEIN_KINASE_ATP"/>
    <property type="match status" value="1"/>
</dbReference>
<feature type="compositionally biased region" description="Basic and acidic residues" evidence="7">
    <location>
        <begin position="18"/>
        <end position="31"/>
    </location>
</feature>
<sequence length="414" mass="43026">MTEECAAAKGGPLGSAETCERCCDSGKRSAEAHLSGTSGDSPVPSEASLAQRPRQSAAAPNSAESARGSVAPHVLKSELELVPVTSLTPISPSINLDVKLGADGGQVQLLPVTLGKGAFGRVVVGLYGGKRVAVKLLNTGLMFTTPDAKVWASEALMAIQSAAASRHHAGDAPAAAGHGAADAGGQVAHQAASQGEEDGRARAAGRAFGQEVAVLARCEHPNIVRLLAASLELSRPCLVMELMDTCLDRLLYGARGGGAAGEGVNARRPGELLPLPKVLSIVMQIGRALSYLHPTVLHRDLKPANVLVSNAESDTPIVKLGDFGLARLNDTVLVTQHPEAGTTPYVAPEAFDPFNFTIRDRADIYSLGVILWELLAGMRPWAGQTDMQALSAPPRDQDQSGPVTSSVVVEIDMV</sequence>
<dbReference type="InterPro" id="IPR051681">
    <property type="entry name" value="Ser/Thr_Kinases-Pseudokinases"/>
</dbReference>
<dbReference type="PROSITE" id="PS50011">
    <property type="entry name" value="PROTEIN_KINASE_DOM"/>
    <property type="match status" value="1"/>
</dbReference>
<dbReference type="PANTHER" id="PTHR44329">
    <property type="entry name" value="SERINE/THREONINE-PROTEIN KINASE TNNI3K-RELATED"/>
    <property type="match status" value="1"/>
</dbReference>
<protein>
    <recommendedName>
        <fullName evidence="8">Protein kinase domain-containing protein</fullName>
    </recommendedName>
</protein>
<dbReference type="SMART" id="SM00220">
    <property type="entry name" value="S_TKc"/>
    <property type="match status" value="1"/>
</dbReference>
<comment type="similarity">
    <text evidence="6">Belongs to the protein kinase superfamily.</text>
</comment>
<dbReference type="Pfam" id="PF00069">
    <property type="entry name" value="Pkinase"/>
    <property type="match status" value="1"/>
</dbReference>
<dbReference type="InterPro" id="IPR000719">
    <property type="entry name" value="Prot_kinase_dom"/>
</dbReference>
<feature type="binding site" evidence="5">
    <location>
        <position position="135"/>
    </location>
    <ligand>
        <name>ATP</name>
        <dbReference type="ChEBI" id="CHEBI:30616"/>
    </ligand>
</feature>
<evidence type="ECO:0000256" key="6">
    <source>
        <dbReference type="RuleBase" id="RU000304"/>
    </source>
</evidence>
<evidence type="ECO:0000256" key="3">
    <source>
        <dbReference type="ARBA" id="ARBA00022777"/>
    </source>
</evidence>
<dbReference type="Gene3D" id="3.30.200.20">
    <property type="entry name" value="Phosphorylase Kinase, domain 1"/>
    <property type="match status" value="1"/>
</dbReference>
<feature type="compositionally biased region" description="Low complexity" evidence="7">
    <location>
        <begin position="171"/>
        <end position="192"/>
    </location>
</feature>
<evidence type="ECO:0000256" key="4">
    <source>
        <dbReference type="ARBA" id="ARBA00022840"/>
    </source>
</evidence>
<evidence type="ECO:0000313" key="10">
    <source>
        <dbReference type="Proteomes" id="UP000075714"/>
    </source>
</evidence>
<dbReference type="InterPro" id="IPR017441">
    <property type="entry name" value="Protein_kinase_ATP_BS"/>
</dbReference>
<dbReference type="OrthoDB" id="1918485at2759"/>
<feature type="domain" description="Protein kinase" evidence="8">
    <location>
        <begin position="108"/>
        <end position="414"/>
    </location>
</feature>
<evidence type="ECO:0000313" key="9">
    <source>
        <dbReference type="EMBL" id="KXZ56920.1"/>
    </source>
</evidence>
<comment type="caution">
    <text evidence="9">The sequence shown here is derived from an EMBL/GenBank/DDBJ whole genome shotgun (WGS) entry which is preliminary data.</text>
</comment>
<keyword evidence="2 5" id="KW-0547">Nucleotide-binding</keyword>
<dbReference type="InterPro" id="IPR008271">
    <property type="entry name" value="Ser/Thr_kinase_AS"/>
</dbReference>
<name>A0A150H5L4_GONPE</name>
<evidence type="ECO:0000259" key="8">
    <source>
        <dbReference type="PROSITE" id="PS50011"/>
    </source>
</evidence>
<dbReference type="STRING" id="33097.A0A150H5L4"/>
<dbReference type="GO" id="GO:0004674">
    <property type="term" value="F:protein serine/threonine kinase activity"/>
    <property type="evidence" value="ECO:0007669"/>
    <property type="project" value="UniProtKB-KW"/>
</dbReference>
<accession>A0A150H5L4</accession>
<dbReference type="AlphaFoldDB" id="A0A150H5L4"/>
<keyword evidence="10" id="KW-1185">Reference proteome</keyword>
<dbReference type="GO" id="GO:0005524">
    <property type="term" value="F:ATP binding"/>
    <property type="evidence" value="ECO:0007669"/>
    <property type="project" value="UniProtKB-UniRule"/>
</dbReference>
<evidence type="ECO:0000256" key="5">
    <source>
        <dbReference type="PROSITE-ProRule" id="PRU10141"/>
    </source>
</evidence>
<dbReference type="Gene3D" id="1.10.510.10">
    <property type="entry name" value="Transferase(Phosphotransferase) domain 1"/>
    <property type="match status" value="1"/>
</dbReference>
<keyword evidence="4 5" id="KW-0067">ATP-binding</keyword>
<evidence type="ECO:0000256" key="2">
    <source>
        <dbReference type="ARBA" id="ARBA00022741"/>
    </source>
</evidence>
<dbReference type="PROSITE" id="PS00108">
    <property type="entry name" value="PROTEIN_KINASE_ST"/>
    <property type="match status" value="1"/>
</dbReference>
<dbReference type="PANTHER" id="PTHR44329:SF214">
    <property type="entry name" value="PROTEIN KINASE DOMAIN-CONTAINING PROTEIN"/>
    <property type="match status" value="1"/>
</dbReference>
<reference evidence="10" key="1">
    <citation type="journal article" date="2016" name="Nat. Commun.">
        <title>The Gonium pectorale genome demonstrates co-option of cell cycle regulation during the evolution of multicellularity.</title>
        <authorList>
            <person name="Hanschen E.R."/>
            <person name="Marriage T.N."/>
            <person name="Ferris P.J."/>
            <person name="Hamaji T."/>
            <person name="Toyoda A."/>
            <person name="Fujiyama A."/>
            <person name="Neme R."/>
            <person name="Noguchi H."/>
            <person name="Minakuchi Y."/>
            <person name="Suzuki M."/>
            <person name="Kawai-Toyooka H."/>
            <person name="Smith D.R."/>
            <person name="Sparks H."/>
            <person name="Anderson J."/>
            <person name="Bakaric R."/>
            <person name="Luria V."/>
            <person name="Karger A."/>
            <person name="Kirschner M.W."/>
            <person name="Durand P.M."/>
            <person name="Michod R.E."/>
            <person name="Nozaki H."/>
            <person name="Olson B.J."/>
        </authorList>
    </citation>
    <scope>NUCLEOTIDE SEQUENCE [LARGE SCALE GENOMIC DNA]</scope>
    <source>
        <strain evidence="10">NIES-2863</strain>
    </source>
</reference>